<dbReference type="InterPro" id="IPR000150">
    <property type="entry name" value="Cof"/>
</dbReference>
<protein>
    <submittedName>
        <fullName evidence="1">Cof-type HAD-IIB family hydrolase</fullName>
    </submittedName>
</protein>
<dbReference type="GO" id="GO:0016791">
    <property type="term" value="F:phosphatase activity"/>
    <property type="evidence" value="ECO:0007669"/>
    <property type="project" value="TreeGrafter"/>
</dbReference>
<dbReference type="Proteomes" id="UP000197058">
    <property type="component" value="Chromosome"/>
</dbReference>
<evidence type="ECO:0000313" key="2">
    <source>
        <dbReference type="Proteomes" id="UP000197058"/>
    </source>
</evidence>
<dbReference type="EMBL" id="CP022046">
    <property type="protein sequence ID" value="ASE34328.1"/>
    <property type="molecule type" value="Genomic_DNA"/>
</dbReference>
<dbReference type="NCBIfam" id="TIGR00099">
    <property type="entry name" value="Cof-subfamily"/>
    <property type="match status" value="1"/>
</dbReference>
<dbReference type="PANTHER" id="PTHR10000">
    <property type="entry name" value="PHOSPHOSERINE PHOSPHATASE"/>
    <property type="match status" value="1"/>
</dbReference>
<dbReference type="PANTHER" id="PTHR10000:SF8">
    <property type="entry name" value="HAD SUPERFAMILY HYDROLASE-LIKE, TYPE 3"/>
    <property type="match status" value="1"/>
</dbReference>
<dbReference type="SFLD" id="SFLDG01140">
    <property type="entry name" value="C2.B:_Phosphomannomutase_and_P"/>
    <property type="match status" value="1"/>
</dbReference>
<dbReference type="AlphaFoldDB" id="A0AAI8DIN2"/>
<dbReference type="Pfam" id="PF08282">
    <property type="entry name" value="Hydrolase_3"/>
    <property type="match status" value="1"/>
</dbReference>
<dbReference type="SFLD" id="SFLDS00003">
    <property type="entry name" value="Haloacid_Dehalogenase"/>
    <property type="match status" value="1"/>
</dbReference>
<dbReference type="RefSeq" id="WP_058591419.1">
    <property type="nucleotide sequence ID" value="NZ_CP022046.2"/>
</dbReference>
<organism evidence="1 2">
    <name type="scientific">Mammaliicoccus sciuri</name>
    <name type="common">Staphylococcus sciuri</name>
    <dbReference type="NCBI Taxonomy" id="1296"/>
    <lineage>
        <taxon>Bacteria</taxon>
        <taxon>Bacillati</taxon>
        <taxon>Bacillota</taxon>
        <taxon>Bacilli</taxon>
        <taxon>Bacillales</taxon>
        <taxon>Staphylococcaceae</taxon>
        <taxon>Mammaliicoccus</taxon>
    </lineage>
</organism>
<dbReference type="Gene3D" id="3.30.1240.10">
    <property type="match status" value="1"/>
</dbReference>
<evidence type="ECO:0000313" key="1">
    <source>
        <dbReference type="EMBL" id="ASE34328.1"/>
    </source>
</evidence>
<dbReference type="GO" id="GO:0000287">
    <property type="term" value="F:magnesium ion binding"/>
    <property type="evidence" value="ECO:0007669"/>
    <property type="project" value="TreeGrafter"/>
</dbReference>
<proteinExistence type="predicted"/>
<sequence length="265" mass="29942">MDIKLVVTDMDGTFLDGNSEFDREAFGILKENLDTHNIRFVFCTGKQCERVENIVGDLTKDTFIIGDSATRIKYNGEFLYTATIQNELGLNIIDALTKIDPEQTIIACTEDVAYVLDTVYEEERKFVHGSYQNVTYIKDFTEIKSDFLKITVHDASGKCKQTAQQIDYFNNEVYIIASEDYWIDITKLGVNKGTTIHKIQSILNIDPAETIAFGDGLNDIDLFKSAKYKVAMDNAYPELKKEANLIAINHNDSGVIKTLNLLLSF</sequence>
<name>A0AAI8DIN2_MAMSC</name>
<dbReference type="GO" id="GO:0005829">
    <property type="term" value="C:cytosol"/>
    <property type="evidence" value="ECO:0007669"/>
    <property type="project" value="TreeGrafter"/>
</dbReference>
<dbReference type="InterPro" id="IPR006379">
    <property type="entry name" value="HAD-SF_hydro_IIB"/>
</dbReference>
<reference evidence="2" key="1">
    <citation type="submission" date="2017-06" db="EMBL/GenBank/DDBJ databases">
        <title>FDA dAtabase for Regulatory Grade micrObial Sequences (FDA-ARGOS): Supporting development and validation of Infectious Disease Dx tests.</title>
        <authorList>
            <person name="Goldberg B."/>
            <person name="Campos J."/>
            <person name="Tallon L."/>
            <person name="Sadzewicz L."/>
            <person name="Sengamalay N."/>
            <person name="Ott S."/>
            <person name="Godinez A."/>
            <person name="Nagaraj S."/>
            <person name="Vavikolanu K."/>
            <person name="Nadendla S."/>
            <person name="George J."/>
            <person name="Geyer C."/>
            <person name="Sichtig H."/>
        </authorList>
    </citation>
    <scope>NUCLEOTIDE SEQUENCE [LARGE SCALE GENOMIC DNA]</scope>
    <source>
        <strain evidence="2">FDAARGOS_285</strain>
    </source>
</reference>
<gene>
    <name evidence="1" type="ORF">CEP64_06955</name>
</gene>
<dbReference type="Gene3D" id="3.40.50.1000">
    <property type="entry name" value="HAD superfamily/HAD-like"/>
    <property type="match status" value="1"/>
</dbReference>
<accession>A0AAI8DIN2</accession>
<keyword evidence="1" id="KW-0378">Hydrolase</keyword>
<dbReference type="KEGG" id="sscu:CEP64_06955"/>
<dbReference type="NCBIfam" id="TIGR01484">
    <property type="entry name" value="HAD-SF-IIB"/>
    <property type="match status" value="1"/>
</dbReference>
<dbReference type="SUPFAM" id="SSF56784">
    <property type="entry name" value="HAD-like"/>
    <property type="match status" value="1"/>
</dbReference>
<dbReference type="InterPro" id="IPR036412">
    <property type="entry name" value="HAD-like_sf"/>
</dbReference>
<dbReference type="InterPro" id="IPR023214">
    <property type="entry name" value="HAD_sf"/>
</dbReference>